<dbReference type="Pfam" id="PF00456">
    <property type="entry name" value="Transketolase_N"/>
    <property type="match status" value="1"/>
</dbReference>
<keyword evidence="2" id="KW-0614">Plasmid</keyword>
<dbReference type="PANTHER" id="PTHR47514:SF2">
    <property type="entry name" value="TRANSKETOLASE"/>
    <property type="match status" value="1"/>
</dbReference>
<evidence type="ECO:0000259" key="1">
    <source>
        <dbReference type="PROSITE" id="PS51379"/>
    </source>
</evidence>
<dbReference type="Pfam" id="PF13370">
    <property type="entry name" value="Fer4_13"/>
    <property type="match status" value="1"/>
</dbReference>
<reference evidence="2" key="5">
    <citation type="journal article" date="2012" name="Mol. Plant Microbe Interact.">
        <title>pFiD188, the linear virulence plasmid of Rhodococcus fascians D188.</title>
        <authorList>
            <person name="Francis I."/>
            <person name="De Keyser A."/>
            <person name="De Backer P."/>
            <person name="Simon-Mateo C."/>
            <person name="Kalkus J."/>
            <person name="Pertry I."/>
            <person name="Ardiles-Diaz W."/>
            <person name="De Rycke R."/>
            <person name="Vandeputte O.M."/>
            <person name="El Jaziri M."/>
            <person name="Holsters M."/>
            <person name="Vereecke D."/>
        </authorList>
    </citation>
    <scope>NUCLEOTIDE SEQUENCE</scope>
    <source>
        <strain evidence="2">D188</strain>
        <plasmid evidence="2">pFiD188</plasmid>
    </source>
</reference>
<dbReference type="SUPFAM" id="SSF52518">
    <property type="entry name" value="Thiamin diphosphate-binding fold (THDP-binding)"/>
    <property type="match status" value="1"/>
</dbReference>
<sequence length="304" mass="33270">MKVVVNERRCFGSGQCVLVAPEVFEQSNDGTVTLLVDKPSPDNHSLVRAAARSCPATAIRFEENAMRQEPTEFSYDDLPALISRMRGDERHSFSSSSTMDVLWVLYDEIPNVSPESPDDDDRDRFLLSKGHGPMAYYAVLAAKGFLRPELLDTWATKNSPLGFAPDRTKISGVEMSGGSLGHGLPLAVGVAMGLRIQNRHAPRVFVLIGDGEFDEGSNHEAMAFAGRARLNQLTVIVLDNGTASMGWPHGIDKRFDGEGWDTININGADHEEIAAALNRDHNDRPLAVVATVTRQSARSSIQQR</sequence>
<reference evidence="2" key="3">
    <citation type="journal article" date="2011" name="Annu. Rev. Phytopathol.">
        <title>A successful bacterial coup d'etat: how Rhodococcus fascians redirects plant development.</title>
        <authorList>
            <person name="Stes E."/>
            <person name="Vandeputte O.M."/>
            <person name="El Jaziri M."/>
            <person name="Holsters M."/>
            <person name="Vereecke D."/>
        </authorList>
    </citation>
    <scope>NUCLEOTIDE SEQUENCE</scope>
    <source>
        <strain evidence="2">D188</strain>
        <plasmid evidence="2">pFiD188</plasmid>
    </source>
</reference>
<dbReference type="RefSeq" id="WP_015586132.1">
    <property type="nucleotide sequence ID" value="NC_021080.1"/>
</dbReference>
<reference evidence="2" key="2">
    <citation type="journal article" date="2010" name="Mol. Plant Microbe Interact.">
        <title>Rhodococcus fascians impacts plant development through the dynamic fas-mediated production of a cytokinin mix.</title>
        <authorList>
            <person name="Pertry I."/>
            <person name="Vaclavikova K."/>
            <person name="Gemrotova M."/>
            <person name="Spichal L."/>
            <person name="Galuszka P."/>
            <person name="Depuydt S."/>
            <person name="Temmerman W."/>
            <person name="Stes E."/>
            <person name="De Keyser A."/>
            <person name="Riefler M."/>
            <person name="Biondi S."/>
            <person name="Novak O."/>
            <person name="Schmulling T."/>
            <person name="Strnad M."/>
            <person name="Tarkowski P."/>
            <person name="Holsters M."/>
            <person name="Vereecke D."/>
        </authorList>
    </citation>
    <scope>NUCLEOTIDE SEQUENCE</scope>
    <source>
        <strain evidence="2">D188</strain>
        <plasmid evidence="2">pFiD188</plasmid>
    </source>
</reference>
<organism evidence="2">
    <name type="scientific">Rhodococcoides fascians D188</name>
    <dbReference type="NCBI Taxonomy" id="1051973"/>
    <lineage>
        <taxon>Bacteria</taxon>
        <taxon>Bacillati</taxon>
        <taxon>Actinomycetota</taxon>
        <taxon>Actinomycetes</taxon>
        <taxon>Mycobacteriales</taxon>
        <taxon>Nocardiaceae</taxon>
        <taxon>Rhodococcoides</taxon>
    </lineage>
</organism>
<dbReference type="Gene3D" id="3.30.70.20">
    <property type="match status" value="1"/>
</dbReference>
<dbReference type="InterPro" id="IPR029061">
    <property type="entry name" value="THDP-binding"/>
</dbReference>
<dbReference type="PROSITE" id="PS51379">
    <property type="entry name" value="4FE4S_FER_2"/>
    <property type="match status" value="1"/>
</dbReference>
<dbReference type="Gene3D" id="3.40.50.970">
    <property type="match status" value="1"/>
</dbReference>
<reference evidence="2" key="1">
    <citation type="journal article" date="2009" name="Proc. Natl. Acad. Sci. U.S.A.">
        <title>Identification of Rhodococcus fascians cytokinins and their modus operandi to reshape the plant.</title>
        <authorList>
            <person name="Pertry I."/>
            <person name="Vaclavikova K."/>
            <person name="Depuydt S."/>
            <person name="Galuszka P."/>
            <person name="Spichal L."/>
            <person name="Temmerman W."/>
            <person name="Stes E."/>
            <person name="Schmulling T."/>
            <person name="Kakimoto T."/>
            <person name="Van Montagu M.C."/>
            <person name="Strnad M."/>
            <person name="Holsters M."/>
            <person name="Tarkowski P."/>
            <person name="Vereecke D."/>
        </authorList>
    </citation>
    <scope>NUCLEOTIDE SEQUENCE</scope>
    <source>
        <strain evidence="2">D188</strain>
        <plasmid evidence="2">pFiD188</plasmid>
    </source>
</reference>
<evidence type="ECO:0000313" key="2">
    <source>
        <dbReference type="EMBL" id="AET25214.1"/>
    </source>
</evidence>
<dbReference type="SMR" id="G8JYU3"/>
<feature type="domain" description="4Fe-4S ferredoxin-type" evidence="1">
    <location>
        <begin position="1"/>
        <end position="29"/>
    </location>
</feature>
<proteinExistence type="predicted"/>
<geneLocation type="plasmid" evidence="2">
    <name>pFiD188</name>
</geneLocation>
<dbReference type="AlphaFoldDB" id="G8JYU3"/>
<dbReference type="InterPro" id="IPR017896">
    <property type="entry name" value="4Fe4S_Fe-S-bd"/>
</dbReference>
<gene>
    <name evidence="2" type="ORF">pFi_078</name>
</gene>
<name>G8JYU3_RHOFA</name>
<dbReference type="GO" id="GO:0000287">
    <property type="term" value="F:magnesium ion binding"/>
    <property type="evidence" value="ECO:0007669"/>
    <property type="project" value="UniProtKB-ARBA"/>
</dbReference>
<accession>G8JYU3</accession>
<dbReference type="EMBL" id="JN093097">
    <property type="protein sequence ID" value="AET25214.1"/>
    <property type="molecule type" value="Genomic_DNA"/>
</dbReference>
<reference evidence="2" key="4">
    <citation type="submission" date="2011-06" db="EMBL/GenBank/DDBJ databases">
        <authorList>
            <person name="Vereecke D.M."/>
        </authorList>
    </citation>
    <scope>NUCLEOTIDE SEQUENCE</scope>
    <source>
        <strain evidence="2">D188</strain>
        <plasmid evidence="2">pFiD188</plasmid>
    </source>
</reference>
<dbReference type="PANTHER" id="PTHR47514">
    <property type="entry name" value="TRANSKETOLASE N-TERMINAL SECTION-RELATED"/>
    <property type="match status" value="1"/>
</dbReference>
<dbReference type="InterPro" id="IPR005474">
    <property type="entry name" value="Transketolase_N"/>
</dbReference>
<protein>
    <submittedName>
        <fullName evidence="2">Putative dual protein</fullName>
    </submittedName>
</protein>
<dbReference type="SUPFAM" id="SSF54862">
    <property type="entry name" value="4Fe-4S ferredoxins"/>
    <property type="match status" value="1"/>
</dbReference>